<dbReference type="InterPro" id="IPR050243">
    <property type="entry name" value="PHP_phosphatase"/>
</dbReference>
<feature type="domain" description="Polymerase/histidinol phosphatase N-terminal" evidence="1">
    <location>
        <begin position="7"/>
        <end position="81"/>
    </location>
</feature>
<dbReference type="CDD" id="cd07437">
    <property type="entry name" value="PHP_HisPPase_Ycdx_like"/>
    <property type="match status" value="1"/>
</dbReference>
<dbReference type="InterPro" id="IPR004013">
    <property type="entry name" value="PHP_dom"/>
</dbReference>
<protein>
    <submittedName>
        <fullName evidence="2">Phosphatase</fullName>
    </submittedName>
</protein>
<name>A0ABT2TUT1_9FIRM</name>
<dbReference type="EMBL" id="JAOQJL010000020">
    <property type="protein sequence ID" value="MCU6765955.1"/>
    <property type="molecule type" value="Genomic_DNA"/>
</dbReference>
<reference evidence="2 3" key="1">
    <citation type="journal article" date="2021" name="ISME Commun">
        <title>Automated analysis of genomic sequences facilitates high-throughput and comprehensive description of bacteria.</title>
        <authorList>
            <person name="Hitch T.C.A."/>
        </authorList>
    </citation>
    <scope>NUCLEOTIDE SEQUENCE [LARGE SCALE GENOMIC DNA]</scope>
    <source>
        <strain evidence="2 3">Sanger_23</strain>
    </source>
</reference>
<dbReference type="RefSeq" id="WP_158421873.1">
    <property type="nucleotide sequence ID" value="NZ_JAOQJL010000020.1"/>
</dbReference>
<evidence type="ECO:0000313" key="3">
    <source>
        <dbReference type="Proteomes" id="UP001652409"/>
    </source>
</evidence>
<comment type="caution">
    <text evidence="2">The sequence shown here is derived from an EMBL/GenBank/DDBJ whole genome shotgun (WGS) entry which is preliminary data.</text>
</comment>
<organism evidence="2 3">
    <name type="scientific">Blautia ammoniilytica</name>
    <dbReference type="NCBI Taxonomy" id="2981782"/>
    <lineage>
        <taxon>Bacteria</taxon>
        <taxon>Bacillati</taxon>
        <taxon>Bacillota</taxon>
        <taxon>Clostridia</taxon>
        <taxon>Lachnospirales</taxon>
        <taxon>Lachnospiraceae</taxon>
        <taxon>Blautia</taxon>
    </lineage>
</organism>
<sequence length="238" mass="27118">MEYNFEADLHTHTIASGHAYNTIREMARAAADKGLKALGITEHAPKLPGTCHRFYFDNLKIVSREMYGIRLFLGSEVNIMDSRGTLDMSDKLLNSMDIVIASLHIACTEPGTVEENTQAYLNVIKNPYVDIIGHPDDGRFPVDYQAVVQAAKDYGKVLELNNHSLDPAGCRENAWENDRKMLKLCKEYQVPIVVDSDAHFDELIGRFEYAVRLLNEMDFPKELVLNRSYELLCQYLER</sequence>
<gene>
    <name evidence="2" type="ORF">OCV61_11095</name>
</gene>
<keyword evidence="3" id="KW-1185">Reference proteome</keyword>
<accession>A0ABT2TUT1</accession>
<dbReference type="Pfam" id="PF02811">
    <property type="entry name" value="PHP"/>
    <property type="match status" value="1"/>
</dbReference>
<dbReference type="SUPFAM" id="SSF89550">
    <property type="entry name" value="PHP domain-like"/>
    <property type="match status" value="1"/>
</dbReference>
<dbReference type="Gene3D" id="3.20.20.140">
    <property type="entry name" value="Metal-dependent hydrolases"/>
    <property type="match status" value="1"/>
</dbReference>
<dbReference type="PANTHER" id="PTHR36928">
    <property type="entry name" value="PHOSPHATASE YCDX-RELATED"/>
    <property type="match status" value="1"/>
</dbReference>
<dbReference type="NCBIfam" id="NF006702">
    <property type="entry name" value="PRK09248.1"/>
    <property type="match status" value="1"/>
</dbReference>
<evidence type="ECO:0000259" key="1">
    <source>
        <dbReference type="SMART" id="SM00481"/>
    </source>
</evidence>
<dbReference type="InterPro" id="IPR003141">
    <property type="entry name" value="Pol/His_phosphatase_N"/>
</dbReference>
<dbReference type="PANTHER" id="PTHR36928:SF1">
    <property type="entry name" value="PHOSPHATASE YCDX-RELATED"/>
    <property type="match status" value="1"/>
</dbReference>
<proteinExistence type="predicted"/>
<dbReference type="Proteomes" id="UP001652409">
    <property type="component" value="Unassembled WGS sequence"/>
</dbReference>
<evidence type="ECO:0000313" key="2">
    <source>
        <dbReference type="EMBL" id="MCU6765955.1"/>
    </source>
</evidence>
<dbReference type="InterPro" id="IPR016195">
    <property type="entry name" value="Pol/histidinol_Pase-like"/>
</dbReference>
<dbReference type="SMART" id="SM00481">
    <property type="entry name" value="POLIIIAc"/>
    <property type="match status" value="1"/>
</dbReference>